<feature type="transmembrane region" description="Helical" evidence="2">
    <location>
        <begin position="6"/>
        <end position="30"/>
    </location>
</feature>
<dbReference type="AlphaFoldDB" id="A0A1I7D840"/>
<dbReference type="EMBL" id="FPAW01000024">
    <property type="protein sequence ID" value="SFU07820.1"/>
    <property type="molecule type" value="Genomic_DNA"/>
</dbReference>
<dbReference type="STRING" id="999627.SAMN05216236_12419"/>
<dbReference type="Proteomes" id="UP000182466">
    <property type="component" value="Unassembled WGS sequence"/>
</dbReference>
<keyword evidence="2" id="KW-0812">Transmembrane</keyword>
<name>A0A1I7D840_9RHOB</name>
<dbReference type="eggNOG" id="COG0515">
    <property type="taxonomic scope" value="Bacteria"/>
</dbReference>
<accession>A0A1I7D840</accession>
<keyword evidence="2" id="KW-0472">Membrane</keyword>
<dbReference type="InterPro" id="IPR025493">
    <property type="entry name" value="DUF4384"/>
</dbReference>
<evidence type="ECO:0000313" key="4">
    <source>
        <dbReference type="EMBL" id="SFU07820.1"/>
    </source>
</evidence>
<dbReference type="Pfam" id="PF14326">
    <property type="entry name" value="DUF4384"/>
    <property type="match status" value="1"/>
</dbReference>
<protein>
    <recommendedName>
        <fullName evidence="3">DUF4384 domain-containing protein</fullName>
    </recommendedName>
</protein>
<dbReference type="OrthoDB" id="8456171at2"/>
<keyword evidence="2" id="KW-1133">Transmembrane helix</keyword>
<feature type="domain" description="DUF4384" evidence="3">
    <location>
        <begin position="403"/>
        <end position="482"/>
    </location>
</feature>
<evidence type="ECO:0000259" key="3">
    <source>
        <dbReference type="Pfam" id="PF14326"/>
    </source>
</evidence>
<evidence type="ECO:0000313" key="5">
    <source>
        <dbReference type="Proteomes" id="UP000182466"/>
    </source>
</evidence>
<evidence type="ECO:0000256" key="1">
    <source>
        <dbReference type="SAM" id="MobiDB-lite"/>
    </source>
</evidence>
<organism evidence="4 5">
    <name type="scientific">Sedimentitalea nanhaiensis</name>
    <dbReference type="NCBI Taxonomy" id="999627"/>
    <lineage>
        <taxon>Bacteria</taxon>
        <taxon>Pseudomonadati</taxon>
        <taxon>Pseudomonadota</taxon>
        <taxon>Alphaproteobacteria</taxon>
        <taxon>Rhodobacterales</taxon>
        <taxon>Paracoccaceae</taxon>
        <taxon>Sedimentitalea</taxon>
    </lineage>
</organism>
<gene>
    <name evidence="4" type="ORF">SAMN05216236_12419</name>
</gene>
<feature type="region of interest" description="Disordered" evidence="1">
    <location>
        <begin position="133"/>
        <end position="208"/>
    </location>
</feature>
<feature type="compositionally biased region" description="Low complexity" evidence="1">
    <location>
        <begin position="198"/>
        <end position="208"/>
    </location>
</feature>
<dbReference type="RefSeq" id="WP_027262201.1">
    <property type="nucleotide sequence ID" value="NZ_FPAW01000024.1"/>
</dbReference>
<proteinExistence type="predicted"/>
<keyword evidence="5" id="KW-1185">Reference proteome</keyword>
<evidence type="ECO:0000256" key="2">
    <source>
        <dbReference type="SAM" id="Phobius"/>
    </source>
</evidence>
<reference evidence="4 5" key="1">
    <citation type="submission" date="2016-10" db="EMBL/GenBank/DDBJ databases">
        <authorList>
            <person name="de Groot N.N."/>
        </authorList>
    </citation>
    <scope>NUCLEOTIDE SEQUENCE [LARGE SCALE GENOMIC DNA]</scope>
    <source>
        <strain evidence="4 5">CGMCC 1.10959</strain>
    </source>
</reference>
<sequence>MTGRAAIWVAGAGGSVFAHAMMLGILSATLRPEPVQQQQMPASALDVQAYRLDRATAPERPIDSEVARRSATETTAMASGAIAQSRARATPVDAAAAHPLSAPVEPAREVGQVVGNLADIGVMATQSARLSTVRPAPLMPGDSAGTKLSEAEATRDSLASRPARPEPIGLASAPSMTLPPRSPAGAATLAAMRQKTDPLPSASPNSAPLASATAVAPAVPAQGLDTAPAAQAIPATQSAAPAATVSQAAAEMQHQPKRLKAALAFAGGGDGDIDPVSLAAFQSFVRPGDVGGSADGLRDGVSALLAQVPCARLQVGFDPDSATLQVNGHVPEADLRAPVLAALQAKMGADITISDKILILPRPQCGALTGIAKVGLPQSTDQITNPLLIGADTHTRVLDFVADDRLFFDLTAPDYDAYIYVDYFDAGGNVLHLVPNDRTPLRLVAAETAFRVGASAPEDEGLQIFIGPPYGQEIAVAFAASAPMYYGLRPLQEPTVAYLEWLRTRVAKARDTNPDFKGEWVYFFVTTAER</sequence>